<gene>
    <name evidence="1" type="ORF">BURPS1710A_A0940</name>
</gene>
<organism evidence="1">
    <name type="scientific">Burkholderia pseudomallei 1710a</name>
    <dbReference type="NCBI Taxonomy" id="320371"/>
    <lineage>
        <taxon>Bacteria</taxon>
        <taxon>Pseudomonadati</taxon>
        <taxon>Pseudomonadota</taxon>
        <taxon>Betaproteobacteria</taxon>
        <taxon>Burkholderiales</taxon>
        <taxon>Burkholderiaceae</taxon>
        <taxon>Burkholderia</taxon>
        <taxon>pseudomallei group</taxon>
    </lineage>
</organism>
<dbReference type="AlphaFoldDB" id="A0A0E1W0C4"/>
<reference evidence="1" key="1">
    <citation type="submission" date="2009-05" db="EMBL/GenBank/DDBJ databases">
        <authorList>
            <person name="Harkins D.M."/>
            <person name="DeShazer D."/>
            <person name="Woods D.E."/>
            <person name="Brinkac L.M."/>
            <person name="Brown K.A."/>
            <person name="Hung G.C."/>
            <person name="Tuanyok A."/>
            <person name="Zhang B."/>
            <person name="Nierman W.C."/>
        </authorList>
    </citation>
    <scope>NUCLEOTIDE SEQUENCE [LARGE SCALE GENOMIC DNA]</scope>
    <source>
        <strain evidence="1">1710a</strain>
    </source>
</reference>
<dbReference type="Proteomes" id="UP000001812">
    <property type="component" value="Chromosome II"/>
</dbReference>
<dbReference type="Pfam" id="PF10014">
    <property type="entry name" value="2OG-Fe_Oxy_2"/>
    <property type="match status" value="1"/>
</dbReference>
<evidence type="ECO:0000313" key="1">
    <source>
        <dbReference type="EMBL" id="EET05766.1"/>
    </source>
</evidence>
<dbReference type="HOGENOM" id="CLU_074150_0_0_4"/>
<name>A0A0E1W0C4_BURPE</name>
<dbReference type="GO" id="GO:0051213">
    <property type="term" value="F:dioxygenase activity"/>
    <property type="evidence" value="ECO:0007669"/>
    <property type="project" value="InterPro"/>
</dbReference>
<proteinExistence type="predicted"/>
<protein>
    <recommendedName>
        <fullName evidence="2">2OG-Fe dioxygenase family protein</fullName>
    </recommendedName>
</protein>
<dbReference type="EMBL" id="CM000833">
    <property type="protein sequence ID" value="EET05766.1"/>
    <property type="molecule type" value="Genomic_DNA"/>
</dbReference>
<sequence length="295" mass="32666">MKSGIRIDRRESFDDRTNVHGFSVRDDSMHRIEEEAFSAESRAEPDAGAALRALGWMMFGMEDLRLCADERRELAQLARYAQTLPIDGFGGNGRHRCYAEAVLSPSARTLRWKPGIVGKDGTIEVEYEQETEFQPEYGGVRRRFARASDRVLQSSLIRKLIWFDFDLIGWAGASEPLQCGFHLVRLQALPGKPSRSTPDCLHRDGQPYTAVHLVSRHDVTGGLNYIAPPRYSGRNVDELPADALTTFTLTEPLDSYIVDDAAVCHHVSAVGCAPGAASGSRTVMLIDFSPIPLSS</sequence>
<evidence type="ECO:0008006" key="2">
    <source>
        <dbReference type="Google" id="ProtNLM"/>
    </source>
</evidence>
<accession>A0A0E1W0C4</accession>
<dbReference type="InterPro" id="IPR018724">
    <property type="entry name" value="2OG-Fe_dioxygenase"/>
</dbReference>
<dbReference type="Gene3D" id="2.60.120.620">
    <property type="entry name" value="q2cbj1_9rhob like domain"/>
    <property type="match status" value="1"/>
</dbReference>